<comment type="caution">
    <text evidence="2">The sequence shown here is derived from an EMBL/GenBank/DDBJ whole genome shotgun (WGS) entry which is preliminary data.</text>
</comment>
<name>A0A0A2LR45_9FLAO</name>
<protein>
    <submittedName>
        <fullName evidence="2">Uncharacterized protein</fullName>
    </submittedName>
</protein>
<keyword evidence="1" id="KW-0812">Transmembrane</keyword>
<reference evidence="2 3" key="1">
    <citation type="submission" date="2013-09" db="EMBL/GenBank/DDBJ databases">
        <authorList>
            <person name="Zeng Z."/>
            <person name="Chen C."/>
        </authorList>
    </citation>
    <scope>NUCLEOTIDE SEQUENCE [LARGE SCALE GENOMIC DNA]</scope>
    <source>
        <strain evidence="2 3">F44-8</strain>
    </source>
</reference>
<dbReference type="Proteomes" id="UP000030129">
    <property type="component" value="Unassembled WGS sequence"/>
</dbReference>
<sequence length="65" mass="7561">MDLVLEIVFEFIAGFLFIYPGAFLRWLFFGRKKKIDSYLQKGDVYNFIISYCLIAGLGMFCATVF</sequence>
<evidence type="ECO:0000313" key="2">
    <source>
        <dbReference type="EMBL" id="KGO78660.1"/>
    </source>
</evidence>
<feature type="transmembrane region" description="Helical" evidence="1">
    <location>
        <begin position="44"/>
        <end position="64"/>
    </location>
</feature>
<keyword evidence="1" id="KW-1133">Transmembrane helix</keyword>
<feature type="transmembrane region" description="Helical" evidence="1">
    <location>
        <begin position="7"/>
        <end position="29"/>
    </location>
</feature>
<accession>A0A0A2LR45</accession>
<gene>
    <name evidence="2" type="ORF">Q763_17275</name>
</gene>
<evidence type="ECO:0000313" key="3">
    <source>
        <dbReference type="Proteomes" id="UP000030129"/>
    </source>
</evidence>
<keyword evidence="3" id="KW-1185">Reference proteome</keyword>
<dbReference type="EMBL" id="JRLV01000036">
    <property type="protein sequence ID" value="KGO78660.1"/>
    <property type="molecule type" value="Genomic_DNA"/>
</dbReference>
<proteinExistence type="predicted"/>
<organism evidence="2 3">
    <name type="scientific">Flavobacterium beibuense F44-8</name>
    <dbReference type="NCBI Taxonomy" id="1406840"/>
    <lineage>
        <taxon>Bacteria</taxon>
        <taxon>Pseudomonadati</taxon>
        <taxon>Bacteroidota</taxon>
        <taxon>Flavobacteriia</taxon>
        <taxon>Flavobacteriales</taxon>
        <taxon>Flavobacteriaceae</taxon>
        <taxon>Flavobacterium</taxon>
    </lineage>
</organism>
<evidence type="ECO:0000256" key="1">
    <source>
        <dbReference type="SAM" id="Phobius"/>
    </source>
</evidence>
<dbReference type="AlphaFoldDB" id="A0A0A2LR45"/>
<keyword evidence="1" id="KW-0472">Membrane</keyword>